<dbReference type="PROSITE" id="PS50157">
    <property type="entry name" value="ZINC_FINGER_C2H2_2"/>
    <property type="match status" value="4"/>
</dbReference>
<dbReference type="GO" id="GO:0000977">
    <property type="term" value="F:RNA polymerase II transcription regulatory region sequence-specific DNA binding"/>
    <property type="evidence" value="ECO:0007669"/>
    <property type="project" value="TreeGrafter"/>
</dbReference>
<name>A0A1Y1S435_9MICR</name>
<dbReference type="Pfam" id="PF00096">
    <property type="entry name" value="zf-C2H2"/>
    <property type="match status" value="2"/>
</dbReference>
<feature type="domain" description="C2H2-type" evidence="6">
    <location>
        <begin position="133"/>
        <end position="156"/>
    </location>
</feature>
<dbReference type="SUPFAM" id="SSF57667">
    <property type="entry name" value="beta-beta-alpha zinc fingers"/>
    <property type="match status" value="2"/>
</dbReference>
<evidence type="ECO:0000313" key="7">
    <source>
        <dbReference type="EMBL" id="ORD93112.1"/>
    </source>
</evidence>
<dbReference type="AlphaFoldDB" id="A0A1Y1S435"/>
<dbReference type="GO" id="GO:0000981">
    <property type="term" value="F:DNA-binding transcription factor activity, RNA polymerase II-specific"/>
    <property type="evidence" value="ECO:0007669"/>
    <property type="project" value="TreeGrafter"/>
</dbReference>
<dbReference type="InterPro" id="IPR013087">
    <property type="entry name" value="Znf_C2H2_type"/>
</dbReference>
<protein>
    <submittedName>
        <fullName evidence="7">ZN790</fullName>
    </submittedName>
</protein>
<dbReference type="Gene3D" id="3.30.160.60">
    <property type="entry name" value="Classic Zinc Finger"/>
    <property type="match status" value="3"/>
</dbReference>
<keyword evidence="1" id="KW-0479">Metal-binding</keyword>
<evidence type="ECO:0000256" key="2">
    <source>
        <dbReference type="ARBA" id="ARBA00022737"/>
    </source>
</evidence>
<dbReference type="OrthoDB" id="2188412at2759"/>
<accession>A0A1Y1S435</accession>
<dbReference type="GO" id="GO:0008270">
    <property type="term" value="F:zinc ion binding"/>
    <property type="evidence" value="ECO:0007669"/>
    <property type="project" value="UniProtKB-KW"/>
</dbReference>
<dbReference type="InterPro" id="IPR036236">
    <property type="entry name" value="Znf_C2H2_sf"/>
</dbReference>
<evidence type="ECO:0000256" key="1">
    <source>
        <dbReference type="ARBA" id="ARBA00022723"/>
    </source>
</evidence>
<evidence type="ECO:0000256" key="4">
    <source>
        <dbReference type="ARBA" id="ARBA00022833"/>
    </source>
</evidence>
<evidence type="ECO:0000313" key="8">
    <source>
        <dbReference type="Proteomes" id="UP000192639"/>
    </source>
</evidence>
<gene>
    <name evidence="7" type="primary">ZN790</name>
    <name evidence="7" type="ORF">ECANGB1_1188</name>
</gene>
<dbReference type="GO" id="GO:0005634">
    <property type="term" value="C:nucleus"/>
    <property type="evidence" value="ECO:0007669"/>
    <property type="project" value="TreeGrafter"/>
</dbReference>
<comment type="caution">
    <text evidence="7">The sequence shown here is derived from an EMBL/GenBank/DDBJ whole genome shotgun (WGS) entry which is preliminary data.</text>
</comment>
<keyword evidence="8" id="KW-1185">Reference proteome</keyword>
<keyword evidence="2" id="KW-0677">Repeat</keyword>
<organism evidence="7 8">
    <name type="scientific">Enterospora canceri</name>
    <dbReference type="NCBI Taxonomy" id="1081671"/>
    <lineage>
        <taxon>Eukaryota</taxon>
        <taxon>Fungi</taxon>
        <taxon>Fungi incertae sedis</taxon>
        <taxon>Microsporidia</taxon>
        <taxon>Enterocytozoonidae</taxon>
        <taxon>Enterospora</taxon>
    </lineage>
</organism>
<evidence type="ECO:0000256" key="3">
    <source>
        <dbReference type="ARBA" id="ARBA00022771"/>
    </source>
</evidence>
<proteinExistence type="predicted"/>
<dbReference type="PANTHER" id="PTHR24409">
    <property type="entry name" value="ZINC FINGER PROTEIN 142"/>
    <property type="match status" value="1"/>
</dbReference>
<keyword evidence="3 5" id="KW-0863">Zinc-finger</keyword>
<dbReference type="EMBL" id="LWDP01000206">
    <property type="protein sequence ID" value="ORD93112.1"/>
    <property type="molecule type" value="Genomic_DNA"/>
</dbReference>
<feature type="domain" description="C2H2-type" evidence="6">
    <location>
        <begin position="161"/>
        <end position="191"/>
    </location>
</feature>
<feature type="domain" description="C2H2-type" evidence="6">
    <location>
        <begin position="36"/>
        <end position="63"/>
    </location>
</feature>
<dbReference type="Proteomes" id="UP000192639">
    <property type="component" value="Unassembled WGS sequence"/>
</dbReference>
<evidence type="ECO:0000259" key="6">
    <source>
        <dbReference type="PROSITE" id="PS50157"/>
    </source>
</evidence>
<reference evidence="7 8" key="1">
    <citation type="journal article" date="2017" name="Environ. Microbiol.">
        <title>Decay of the glycolytic pathway and adaptation to intranuclear parasitism within Enterocytozoonidae microsporidia.</title>
        <authorList>
            <person name="Wiredu Boakye D."/>
            <person name="Jaroenlak P."/>
            <person name="Prachumwat A."/>
            <person name="Williams T.A."/>
            <person name="Bateman K.S."/>
            <person name="Itsathitphaisarn O."/>
            <person name="Sritunyalucksana K."/>
            <person name="Paszkiewicz K.H."/>
            <person name="Moore K.A."/>
            <person name="Stentiford G.D."/>
            <person name="Williams B.A."/>
        </authorList>
    </citation>
    <scope>NUCLEOTIDE SEQUENCE [LARGE SCALE GENOMIC DNA]</scope>
    <source>
        <strain evidence="7 8">GB1</strain>
    </source>
</reference>
<sequence length="191" mass="22209">MKTKNQFCTFPDCTKSYTCASKLRDHMNVHSCIKPYGCNMCHKTYCSKKALDVHIKTHDGYQYSCKECSTTFLHKHTYKKHRCSKQYTCIKCNKKYEREKMLRNHESVCGTNLSWNSSEGEEESSVAVVTTKIPCEICECLFKTAKTLREHQKAIHERVTQKCQYCGKEYRHSSGLSKHLGSCRDKHVVNE</sequence>
<keyword evidence="4" id="KW-0862">Zinc</keyword>
<dbReference type="PANTHER" id="PTHR24409:SF295">
    <property type="entry name" value="AZ2-RELATED"/>
    <property type="match status" value="1"/>
</dbReference>
<dbReference type="VEuPathDB" id="MicrosporidiaDB:ECANGB1_1188"/>
<evidence type="ECO:0000256" key="5">
    <source>
        <dbReference type="PROSITE-ProRule" id="PRU00042"/>
    </source>
</evidence>
<dbReference type="SMART" id="SM00355">
    <property type="entry name" value="ZnF_C2H2"/>
    <property type="match status" value="5"/>
</dbReference>
<feature type="domain" description="C2H2-type" evidence="6">
    <location>
        <begin position="6"/>
        <end position="35"/>
    </location>
</feature>
<dbReference type="PROSITE" id="PS00028">
    <property type="entry name" value="ZINC_FINGER_C2H2_1"/>
    <property type="match status" value="3"/>
</dbReference>